<evidence type="ECO:0000256" key="5">
    <source>
        <dbReference type="SAM" id="MobiDB-lite"/>
    </source>
</evidence>
<dbReference type="GO" id="GO:0046688">
    <property type="term" value="P:response to copper ion"/>
    <property type="evidence" value="ECO:0007669"/>
    <property type="project" value="InterPro"/>
</dbReference>
<dbReference type="SUPFAM" id="SSF81296">
    <property type="entry name" value="E set domains"/>
    <property type="match status" value="1"/>
</dbReference>
<feature type="chain" id="PRO_5032950866" evidence="7">
    <location>
        <begin position="40"/>
        <end position="218"/>
    </location>
</feature>
<dbReference type="EMBL" id="CP061274">
    <property type="protein sequence ID" value="QOD42659.1"/>
    <property type="molecule type" value="Genomic_DNA"/>
</dbReference>
<dbReference type="PANTHER" id="PTHR34820:SF4">
    <property type="entry name" value="INNER MEMBRANE PROTEIN YEBZ"/>
    <property type="match status" value="1"/>
</dbReference>
<keyword evidence="6" id="KW-0812">Transmembrane</keyword>
<dbReference type="GO" id="GO:0005507">
    <property type="term" value="F:copper ion binding"/>
    <property type="evidence" value="ECO:0007669"/>
    <property type="project" value="InterPro"/>
</dbReference>
<keyword evidence="10" id="KW-1185">Reference proteome</keyword>
<reference evidence="9 10" key="1">
    <citation type="submission" date="2020-08" db="EMBL/GenBank/DDBJ databases">
        <title>Description of Clavibacter zhangzhiyonge sp. nov., a phytopathogenic actinobacterium isolated from barley seeds, causing leaf brown spot and decline.</title>
        <authorList>
            <person name="Tian Q."/>
            <person name="Chuan J."/>
            <person name="Zhao W."/>
            <person name="Li X."/>
        </authorList>
    </citation>
    <scope>NUCLEOTIDE SEQUENCE [LARGE SCALE GENOMIC DNA]</scope>
    <source>
        <strain evidence="9 10">DM1</strain>
    </source>
</reference>
<feature type="domain" description="CopC" evidence="8">
    <location>
        <begin position="43"/>
        <end position="136"/>
    </location>
</feature>
<proteinExistence type="predicted"/>
<dbReference type="AlphaFoldDB" id="A0A7L7YYZ2"/>
<sequence length="218" mass="21940">MTPHNHPRRRSRVRRAARVLLPAVALAITSAVAPGPTSAAWAHDSIISTTPADGGHVETAPSEVSMLYTDSLIGVGAAVVVVDQDGTDWADGPVTLAGTDAVQPLRAGMPDGMYEVRWRVVSSDGHPIAGTYAFAVGEADSAAAPAEAAADSAAAATPPPEVIAEDASAPSAPADEAAAPDDASSRTATTVGVGTIGALLGIGIFAAAVKYGRRRRTS</sequence>
<dbReference type="GO" id="GO:0005886">
    <property type="term" value="C:plasma membrane"/>
    <property type="evidence" value="ECO:0007669"/>
    <property type="project" value="TreeGrafter"/>
</dbReference>
<comment type="subcellular location">
    <subcellularLocation>
        <location evidence="1">Cell envelope</location>
    </subcellularLocation>
</comment>
<evidence type="ECO:0000256" key="4">
    <source>
        <dbReference type="ARBA" id="ARBA00023008"/>
    </source>
</evidence>
<accession>A0A7L7YYZ2</accession>
<dbReference type="KEGG" id="czh:H9X71_08365"/>
<feature type="compositionally biased region" description="Low complexity" evidence="5">
    <location>
        <begin position="165"/>
        <end position="187"/>
    </location>
</feature>
<dbReference type="InterPro" id="IPR032694">
    <property type="entry name" value="CopC/D"/>
</dbReference>
<dbReference type="Proteomes" id="UP000516660">
    <property type="component" value="Chromosome"/>
</dbReference>
<dbReference type="GO" id="GO:0006825">
    <property type="term" value="P:copper ion transport"/>
    <property type="evidence" value="ECO:0007669"/>
    <property type="project" value="InterPro"/>
</dbReference>
<keyword evidence="6" id="KW-1133">Transmembrane helix</keyword>
<dbReference type="InterPro" id="IPR014756">
    <property type="entry name" value="Ig_E-set"/>
</dbReference>
<keyword evidence="2" id="KW-0479">Metal-binding</keyword>
<feature type="transmembrane region" description="Helical" evidence="6">
    <location>
        <begin position="191"/>
        <end position="209"/>
    </location>
</feature>
<evidence type="ECO:0000256" key="6">
    <source>
        <dbReference type="SAM" id="Phobius"/>
    </source>
</evidence>
<dbReference type="Pfam" id="PF04234">
    <property type="entry name" value="CopC"/>
    <property type="match status" value="1"/>
</dbReference>
<gene>
    <name evidence="9" type="ORF">H9X71_08365</name>
</gene>
<feature type="region of interest" description="Disordered" evidence="5">
    <location>
        <begin position="150"/>
        <end position="187"/>
    </location>
</feature>
<feature type="signal peptide" evidence="7">
    <location>
        <begin position="1"/>
        <end position="39"/>
    </location>
</feature>
<evidence type="ECO:0000313" key="9">
    <source>
        <dbReference type="EMBL" id="QOD42659.1"/>
    </source>
</evidence>
<evidence type="ECO:0000256" key="1">
    <source>
        <dbReference type="ARBA" id="ARBA00004196"/>
    </source>
</evidence>
<dbReference type="RefSeq" id="WP_191146683.1">
    <property type="nucleotide sequence ID" value="NZ_CP061274.1"/>
</dbReference>
<evidence type="ECO:0000256" key="3">
    <source>
        <dbReference type="ARBA" id="ARBA00022729"/>
    </source>
</evidence>
<dbReference type="GO" id="GO:0042597">
    <property type="term" value="C:periplasmic space"/>
    <property type="evidence" value="ECO:0007669"/>
    <property type="project" value="InterPro"/>
</dbReference>
<dbReference type="PANTHER" id="PTHR34820">
    <property type="entry name" value="INNER MEMBRANE PROTEIN YEBZ"/>
    <property type="match status" value="1"/>
</dbReference>
<dbReference type="Gene3D" id="2.60.40.1220">
    <property type="match status" value="1"/>
</dbReference>
<dbReference type="InterPro" id="IPR014755">
    <property type="entry name" value="Cu-Rt/internalin_Ig-like"/>
</dbReference>
<dbReference type="GO" id="GO:0030313">
    <property type="term" value="C:cell envelope"/>
    <property type="evidence" value="ECO:0007669"/>
    <property type="project" value="UniProtKB-SubCell"/>
</dbReference>
<organism evidence="9 10">
    <name type="scientific">Clavibacter zhangzhiyongii</name>
    <dbReference type="NCBI Taxonomy" id="2768071"/>
    <lineage>
        <taxon>Bacteria</taxon>
        <taxon>Bacillati</taxon>
        <taxon>Actinomycetota</taxon>
        <taxon>Actinomycetes</taxon>
        <taxon>Micrococcales</taxon>
        <taxon>Microbacteriaceae</taxon>
        <taxon>Clavibacter</taxon>
    </lineage>
</organism>
<evidence type="ECO:0000256" key="2">
    <source>
        <dbReference type="ARBA" id="ARBA00022723"/>
    </source>
</evidence>
<evidence type="ECO:0000259" key="8">
    <source>
        <dbReference type="Pfam" id="PF04234"/>
    </source>
</evidence>
<name>A0A7L7YYZ2_9MICO</name>
<keyword evidence="6" id="KW-0472">Membrane</keyword>
<dbReference type="InterPro" id="IPR007348">
    <property type="entry name" value="CopC_dom"/>
</dbReference>
<keyword evidence="3 7" id="KW-0732">Signal</keyword>
<evidence type="ECO:0000256" key="7">
    <source>
        <dbReference type="SAM" id="SignalP"/>
    </source>
</evidence>
<protein>
    <submittedName>
        <fullName evidence="9">Copper resistance protein CopC</fullName>
    </submittedName>
</protein>
<keyword evidence="4" id="KW-0186">Copper</keyword>
<evidence type="ECO:0000313" key="10">
    <source>
        <dbReference type="Proteomes" id="UP000516660"/>
    </source>
</evidence>